<dbReference type="EMBL" id="WKKI01000021">
    <property type="protein sequence ID" value="MRX72801.1"/>
    <property type="molecule type" value="Genomic_DNA"/>
</dbReference>
<dbReference type="InterPro" id="IPR003343">
    <property type="entry name" value="Big_2"/>
</dbReference>
<keyword evidence="4" id="KW-1015">Disulfide bond</keyword>
<dbReference type="InterPro" id="IPR001362">
    <property type="entry name" value="Glyco_hydro_32"/>
</dbReference>
<dbReference type="Gene3D" id="2.115.10.20">
    <property type="entry name" value="Glycosyl hydrolase domain, family 43"/>
    <property type="match status" value="2"/>
</dbReference>
<comment type="caution">
    <text evidence="8">The sequence shown here is derived from an EMBL/GenBank/DDBJ whole genome shotgun (WGS) entry which is preliminary data.</text>
</comment>
<keyword evidence="5" id="KW-0326">Glycosidase</keyword>
<evidence type="ECO:0000256" key="3">
    <source>
        <dbReference type="ARBA" id="ARBA00022801"/>
    </source>
</evidence>
<dbReference type="SMART" id="SM00560">
    <property type="entry name" value="LamGL"/>
    <property type="match status" value="1"/>
</dbReference>
<name>A0A7X2LYW8_9BACI</name>
<evidence type="ECO:0000256" key="5">
    <source>
        <dbReference type="ARBA" id="ARBA00023295"/>
    </source>
</evidence>
<organism evidence="8 9">
    <name type="scientific">Metabacillus lacus</name>
    <dbReference type="NCBI Taxonomy" id="1983721"/>
    <lineage>
        <taxon>Bacteria</taxon>
        <taxon>Bacillati</taxon>
        <taxon>Bacillota</taxon>
        <taxon>Bacilli</taxon>
        <taxon>Bacillales</taxon>
        <taxon>Bacillaceae</taxon>
        <taxon>Metabacillus</taxon>
    </lineage>
</organism>
<dbReference type="FunFam" id="2.60.120.560:FF:000003">
    <property type="entry name" value="Extracellular exo-inulinase inuE"/>
    <property type="match status" value="1"/>
</dbReference>
<dbReference type="PANTHER" id="PTHR42800">
    <property type="entry name" value="EXOINULINASE INUD (AFU_ORTHOLOGUE AFUA_5G00480)"/>
    <property type="match status" value="1"/>
</dbReference>
<dbReference type="InterPro" id="IPR006558">
    <property type="entry name" value="LamG-like"/>
</dbReference>
<evidence type="ECO:0000313" key="9">
    <source>
        <dbReference type="Proteomes" id="UP000448867"/>
    </source>
</evidence>
<dbReference type="OrthoDB" id="9759709at2"/>
<dbReference type="SMART" id="SM00635">
    <property type="entry name" value="BID_2"/>
    <property type="match status" value="1"/>
</dbReference>
<dbReference type="CDD" id="cd08996">
    <property type="entry name" value="GH32_FFase"/>
    <property type="match status" value="1"/>
</dbReference>
<dbReference type="GO" id="GO:0005737">
    <property type="term" value="C:cytoplasm"/>
    <property type="evidence" value="ECO:0007669"/>
    <property type="project" value="TreeGrafter"/>
</dbReference>
<dbReference type="InterPro" id="IPR013148">
    <property type="entry name" value="Glyco_hydro_32_N"/>
</dbReference>
<sequence>MKKLLILVLSFFLVISSLEFSFSDKRVQAAETITNPSFETGDLSGWSVVSGNAFSPADVASENEYWSKTPFNQSNLWHIWGGRGNDSKVGVMESETFTLGGDGKINVLTGGNKDLSNLYVALVRESDGQELLKATGSGSETFAKVELNAAAYVGTVVKFKVVDKSNSGHINVDDFNVPPTPSLHGHTEPALYNHDFEYTSLTPNQIKGWKVISGDAFTPESLVREKHAGKGDSFGHMGSKHLWSFKDGGDAQTGEIKSENFTVGGNGGIDFLVSGGEDLEKLYVALVRESDGKELFQTTGGNSERYQRVFWDASPYVGQVVSIRVIDKATGEFGHINADDFHVLNSKFGGGIFGQWSLNEGSGKVTKDQTTGLSNQINYHLSKGAYQIAKDPLWRQDGISGSALLFDGYSTWLERSPSETPSPDSFMTIEGWVAPRNFEHGDEGRISAIISQHNREEKTGYVLGNYRHGTWGLQFGTGKEWREVMSDGVLPLNEWSYIAATFDSVKGEVILYLNGEKVASENFPIGEKIKKSNEKLMIGKNNQGMWLYGFTMNMYSGLLDELKLRNNVLTPGEIKNQYNTYLQALGGNLPTPDMRMDRSLLANDKHRPQFHPSPPNHWGNEPGGPIYFNGQYHMFYQSNPRGPFWNHIRWGHLISEDMVRWRDAEDPVIPGRQDTDPDGAWAGGAVVDDTNTPVIFYTAGDDRDSPNQRINIARSQFPKDGDNDLNKWEKNQGVVLEQKAGEGVRGEFRDPFVFKDGDIWFMLVTSGKEDAGGNPIGGTALVYSTKDPSFKDWQFKGDLFVGDSNTYPLTGRVWELPILLPLGNTGKYIFLINPAKMERDEFQSRYTWYWIGTWDREKAKFTPDTMKPELLDVGDHFTGPAGLITPDGRTVIHSITQGRRTAMQDYDAGFAHNYGLPTEVFLKSNGKLGIKPLNELASLRGNQLLNINSDTTFTEANQQLGNVKGDMFEVELVLDQGSANEAGLSVKRSPRGEEETTVFYKRSSREFFVDRTKSSLNPDVEKWYQGGIADIGNENITLRLFVDRSEINAYLNETKALTTRAYPERNDSTGLRLWANANAETVKVKSLKIWEMKSAYPKVSTTGAALKPSSLQLKAGDTERLTPVISPSNAANKDVIWKSSNPSIAEVVNGKVKGKAKGTAIISIKTRDGQFSASSTVTVVPEPVHGSLVNHDFETGDLSGWTIESGDAFSALDVTARTDWGWGGPFNQHESYHLFGLDEGTDSQTGVLRSHLFKLGGNGQIDFLLSGGNDIYNLYVALVRASDGKEVLKATGGNREGYQRIHWDASEYIGIEFYIKVVDKASGGWGHINVDDVNVPVEPPPKTSIANPDFETGTLEGWTVVGDAFKQADVVKDEGWSWECCFEQNKQYHLWGFKDGGDAQTGELKSETFTLSGSGWIDFLIGGGKNIDQLYVALVRSSDDKELMKATGRNEEKYSRVYWNASQFAGEQVYIKVVDRAEGGFGHLNLDDFNVHNKDEDLFTKSSYTELRPKFHYTSERNWLNDPNGLVYFEGEYHMFYQHNPTGTSWGPMHWGHAVSRDLVNWKRLPMAIESDNNGFIWSGSVVVDYNNTAGFGTNTMIALYTQEKGGNQVQSMAVSNNKGRTWKKVGDNPVLTNGDNLPVFRDPKVFWHAQTNKWIMLLAAENSQREQFVKIYTSLNLKNWTFASDFGKADGSHGGVWEVPDLFELPVEGSPGLKKWVMAVSLSEGMPAGGSGVQYFVGTFDGVTFKNENSPGTILYADYGADNYAPLTFNHIPESDGRRILIGWMNNWRYGQGTPASIWRSGMTVPRELKLVNVPNQGIRLSQTPVKELNSLRGQAQTWSNQTIQSGGPNLLSNVKGTALEMIVEFDAGTATAEEFGLKVRKGKNTFTSIAYNHKLKSLIVDRTKSGETSFAEGFGAKHTVSMQPVEGKIGLRLLIDQTSVEVFANDGQVVMTDQIFPYPNSDGLELYSTNGSVKVTSLTVYPMKGASYTK</sequence>
<feature type="domain" description="LamG-like jellyroll fold" evidence="6">
    <location>
        <begin position="424"/>
        <end position="572"/>
    </location>
</feature>
<dbReference type="Proteomes" id="UP000448867">
    <property type="component" value="Unassembled WGS sequence"/>
</dbReference>
<dbReference type="InterPro" id="IPR013189">
    <property type="entry name" value="Glyco_hydro_32_C"/>
</dbReference>
<evidence type="ECO:0000256" key="1">
    <source>
        <dbReference type="ARBA" id="ARBA00009902"/>
    </source>
</evidence>
<evidence type="ECO:0000313" key="8">
    <source>
        <dbReference type="EMBL" id="MRX72801.1"/>
    </source>
</evidence>
<dbReference type="InterPro" id="IPR008964">
    <property type="entry name" value="Invasin/intimin_cell_adhesion"/>
</dbReference>
<dbReference type="GO" id="GO:0005987">
    <property type="term" value="P:sucrose catabolic process"/>
    <property type="evidence" value="ECO:0007669"/>
    <property type="project" value="TreeGrafter"/>
</dbReference>
<dbReference type="CDD" id="cd18622">
    <property type="entry name" value="GH32_Inu-like"/>
    <property type="match status" value="1"/>
</dbReference>
<proteinExistence type="inferred from homology"/>
<comment type="similarity">
    <text evidence="1">Belongs to the glycosyl hydrolase 32 family.</text>
</comment>
<dbReference type="SUPFAM" id="SSF49373">
    <property type="entry name" value="Invasin/intimin cell-adhesion fragments"/>
    <property type="match status" value="1"/>
</dbReference>
<evidence type="ECO:0000256" key="2">
    <source>
        <dbReference type="ARBA" id="ARBA00022729"/>
    </source>
</evidence>
<keyword evidence="9" id="KW-1185">Reference proteome</keyword>
<evidence type="ECO:0000259" key="6">
    <source>
        <dbReference type="SMART" id="SM00560"/>
    </source>
</evidence>
<evidence type="ECO:0000259" key="7">
    <source>
        <dbReference type="SMART" id="SM00635"/>
    </source>
</evidence>
<dbReference type="SUPFAM" id="SSF75005">
    <property type="entry name" value="Arabinanase/levansucrase/invertase"/>
    <property type="match status" value="2"/>
</dbReference>
<evidence type="ECO:0000256" key="4">
    <source>
        <dbReference type="ARBA" id="ARBA00023157"/>
    </source>
</evidence>
<dbReference type="Pfam" id="PF02368">
    <property type="entry name" value="Big_2"/>
    <property type="match status" value="1"/>
</dbReference>
<accession>A0A7X2LYW8</accession>
<dbReference type="Gene3D" id="2.60.120.560">
    <property type="entry name" value="Exo-inulinase, domain 1"/>
    <property type="match status" value="2"/>
</dbReference>
<protein>
    <submittedName>
        <fullName evidence="8">Uncharacterized protein</fullName>
    </submittedName>
</protein>
<dbReference type="Gene3D" id="2.60.120.200">
    <property type="match status" value="1"/>
</dbReference>
<dbReference type="InterPro" id="IPR018247">
    <property type="entry name" value="EF_Hand_1_Ca_BS"/>
</dbReference>
<dbReference type="InterPro" id="IPR023296">
    <property type="entry name" value="Glyco_hydro_beta-prop_sf"/>
</dbReference>
<feature type="domain" description="BIG2" evidence="7">
    <location>
        <begin position="1100"/>
        <end position="1176"/>
    </location>
</feature>
<dbReference type="PANTHER" id="PTHR42800:SF1">
    <property type="entry name" value="EXOINULINASE INUD (AFU_ORTHOLOGUE AFUA_5G00480)"/>
    <property type="match status" value="1"/>
</dbReference>
<dbReference type="Gene3D" id="2.60.40.1080">
    <property type="match status" value="1"/>
</dbReference>
<gene>
    <name evidence="8" type="ORF">GJU40_11655</name>
</gene>
<dbReference type="Pfam" id="PF08244">
    <property type="entry name" value="Glyco_hydro_32C"/>
    <property type="match status" value="2"/>
</dbReference>
<dbReference type="PROSITE" id="PS00018">
    <property type="entry name" value="EF_HAND_1"/>
    <property type="match status" value="1"/>
</dbReference>
<dbReference type="SMART" id="SM00640">
    <property type="entry name" value="Glyco_32"/>
    <property type="match status" value="2"/>
</dbReference>
<dbReference type="RefSeq" id="WP_154307957.1">
    <property type="nucleotide sequence ID" value="NZ_WKKI01000021.1"/>
</dbReference>
<dbReference type="Gene3D" id="2.60.120.260">
    <property type="entry name" value="Galactose-binding domain-like"/>
    <property type="match status" value="2"/>
</dbReference>
<dbReference type="GO" id="GO:0004575">
    <property type="term" value="F:sucrose alpha-glucosidase activity"/>
    <property type="evidence" value="ECO:0007669"/>
    <property type="project" value="TreeGrafter"/>
</dbReference>
<reference evidence="8 9" key="1">
    <citation type="submission" date="2019-11" db="EMBL/GenBank/DDBJ databases">
        <title>Bacillus lacus genome.</title>
        <authorList>
            <person name="Allen C.J."/>
            <person name="Newman J.D."/>
        </authorList>
    </citation>
    <scope>NUCLEOTIDE SEQUENCE [LARGE SCALE GENOMIC DNA]</scope>
    <source>
        <strain evidence="8 9">KCTC 33946</strain>
    </source>
</reference>
<dbReference type="SUPFAM" id="SSF49899">
    <property type="entry name" value="Concanavalin A-like lectins/glucanases"/>
    <property type="match status" value="3"/>
</dbReference>
<dbReference type="Pfam" id="PF13385">
    <property type="entry name" value="Laminin_G_3"/>
    <property type="match status" value="1"/>
</dbReference>
<keyword evidence="2" id="KW-0732">Signal</keyword>
<dbReference type="InterPro" id="IPR013320">
    <property type="entry name" value="ConA-like_dom_sf"/>
</dbReference>
<keyword evidence="3" id="KW-0378">Hydrolase</keyword>
<dbReference type="Pfam" id="PF00251">
    <property type="entry name" value="Glyco_hydro_32N"/>
    <property type="match status" value="2"/>
</dbReference>